<evidence type="ECO:0000313" key="2">
    <source>
        <dbReference type="Proteomes" id="UP000255505"/>
    </source>
</evidence>
<organism evidence="1 2">
    <name type="scientific">Cupriavidus taiwanensis</name>
    <dbReference type="NCBI Taxonomy" id="164546"/>
    <lineage>
        <taxon>Bacteria</taxon>
        <taxon>Pseudomonadati</taxon>
        <taxon>Pseudomonadota</taxon>
        <taxon>Betaproteobacteria</taxon>
        <taxon>Burkholderiales</taxon>
        <taxon>Burkholderiaceae</taxon>
        <taxon>Cupriavidus</taxon>
    </lineage>
</organism>
<sequence length="281" mass="31879">MELGMELSELTLESFNRYCVPGPDLKLPARDVLGVKTGAKYDPAEFVSVRKFRFGTAGFTQHTRGGHHFVFLGSQADKLDLRLKTNCWVDSVRCNYPVVIPRATTRRATHGSSFDLALADRMLTVALRERPNEPHLHALFLDDRDKDKAAAFLSRRGVSYERVHPELFPKLALSNAAQCYQWIMRLDDIRPLRERALAFSQKLLVLPRKDAKTARTRKIVSLENELDVVMAHMAIVEAIRVDDAYTLLAIAIIFGYLTLDPNKRLAPMEMLSLIQEADHGY</sequence>
<reference evidence="1 2" key="1">
    <citation type="submission" date="2018-01" db="EMBL/GenBank/DDBJ databases">
        <authorList>
            <person name="Gaut B.S."/>
            <person name="Morton B.R."/>
            <person name="Clegg M.T."/>
            <person name="Duvall M.R."/>
        </authorList>
    </citation>
    <scope>NUCLEOTIDE SEQUENCE [LARGE SCALE GENOMIC DNA]</scope>
    <source>
        <strain evidence="1">Cupriavidus taiwanensis LMG 19425</strain>
        <plasmid evidence="2">Plasmid ii</plasmid>
    </source>
</reference>
<protein>
    <submittedName>
        <fullName evidence="1">Uncharacterized protein</fullName>
    </submittedName>
</protein>
<keyword evidence="1" id="KW-0614">Plasmid</keyword>
<accession>A0A375IP99</accession>
<dbReference type="EMBL" id="LT991977">
    <property type="protein sequence ID" value="SPK75931.1"/>
    <property type="molecule type" value="Genomic_DNA"/>
</dbReference>
<dbReference type="Proteomes" id="UP000255505">
    <property type="component" value="Plasmid II"/>
</dbReference>
<dbReference type="AlphaFoldDB" id="A0A375IP99"/>
<evidence type="ECO:0000313" key="1">
    <source>
        <dbReference type="EMBL" id="SPK75931.1"/>
    </source>
</evidence>
<proteinExistence type="predicted"/>
<geneLocation type="plasmid" evidence="1">
    <name>II</name>
</geneLocation>
<gene>
    <name evidence="1" type="ORF">CT19425_MP70091</name>
</gene>
<name>A0A375IP99_9BURK</name>